<name>A0A0S4QI87_9ACTN</name>
<organism evidence="2 3">
    <name type="scientific">Parafrankia irregularis</name>
    <dbReference type="NCBI Taxonomy" id="795642"/>
    <lineage>
        <taxon>Bacteria</taxon>
        <taxon>Bacillati</taxon>
        <taxon>Actinomycetota</taxon>
        <taxon>Actinomycetes</taxon>
        <taxon>Frankiales</taxon>
        <taxon>Frankiaceae</taxon>
        <taxon>Parafrankia</taxon>
    </lineage>
</organism>
<protein>
    <submittedName>
        <fullName evidence="2">Uncharacterized protein</fullName>
    </submittedName>
</protein>
<dbReference type="EMBL" id="FAOZ01000004">
    <property type="protein sequence ID" value="CUU54942.1"/>
    <property type="molecule type" value="Genomic_DNA"/>
</dbReference>
<feature type="region of interest" description="Disordered" evidence="1">
    <location>
        <begin position="1"/>
        <end position="28"/>
    </location>
</feature>
<evidence type="ECO:0000313" key="2">
    <source>
        <dbReference type="EMBL" id="CUU54942.1"/>
    </source>
</evidence>
<feature type="compositionally biased region" description="Low complexity" evidence="1">
    <location>
        <begin position="9"/>
        <end position="19"/>
    </location>
</feature>
<keyword evidence="3" id="KW-1185">Reference proteome</keyword>
<proteinExistence type="predicted"/>
<accession>A0A0S4QI87</accession>
<dbReference type="AlphaFoldDB" id="A0A0S4QI87"/>
<reference evidence="3" key="1">
    <citation type="submission" date="2015-11" db="EMBL/GenBank/DDBJ databases">
        <authorList>
            <person name="Varghese N."/>
        </authorList>
    </citation>
    <scope>NUCLEOTIDE SEQUENCE [LARGE SCALE GENOMIC DNA]</scope>
    <source>
        <strain evidence="3">DSM 45899</strain>
    </source>
</reference>
<evidence type="ECO:0000256" key="1">
    <source>
        <dbReference type="SAM" id="MobiDB-lite"/>
    </source>
</evidence>
<dbReference type="Proteomes" id="UP000198802">
    <property type="component" value="Unassembled WGS sequence"/>
</dbReference>
<evidence type="ECO:0000313" key="3">
    <source>
        <dbReference type="Proteomes" id="UP000198802"/>
    </source>
</evidence>
<sequence>MLLQVQRSAAAPPACAAAPETIEPGGGQEMTSAVRQAQRVGLHEGLVLRTVKT</sequence>
<gene>
    <name evidence="2" type="ORF">Ga0074812_10419</name>
</gene>